<evidence type="ECO:0000313" key="1">
    <source>
        <dbReference type="EMBL" id="MCK0197062.1"/>
    </source>
</evidence>
<organism evidence="1 2">
    <name type="scientific">Ancylobacter crimeensis</name>
    <dbReference type="NCBI Taxonomy" id="2579147"/>
    <lineage>
        <taxon>Bacteria</taxon>
        <taxon>Pseudomonadati</taxon>
        <taxon>Pseudomonadota</taxon>
        <taxon>Alphaproteobacteria</taxon>
        <taxon>Hyphomicrobiales</taxon>
        <taxon>Xanthobacteraceae</taxon>
        <taxon>Ancylobacter</taxon>
    </lineage>
</organism>
<name>A0ABT0DAU5_9HYPH</name>
<dbReference type="RefSeq" id="WP_247028645.1">
    <property type="nucleotide sequence ID" value="NZ_JALKCH010000005.1"/>
</dbReference>
<protein>
    <recommendedName>
        <fullName evidence="3">Bro-N domain-containing protein</fullName>
    </recommendedName>
</protein>
<dbReference type="InterPro" id="IPR036397">
    <property type="entry name" value="RNaseH_sf"/>
</dbReference>
<sequence length="83" mass="8790">MSNLTTYTFGTHTIRVVTIDREPWFVAADVCHALDAYLGPRSGRPNVTAAKGHAGEPLNEAADAMAKAEAHRQQAMGSIVGAP</sequence>
<dbReference type="Gene3D" id="3.30.420.10">
    <property type="entry name" value="Ribonuclease H-like superfamily/Ribonuclease H"/>
    <property type="match status" value="1"/>
</dbReference>
<evidence type="ECO:0008006" key="3">
    <source>
        <dbReference type="Google" id="ProtNLM"/>
    </source>
</evidence>
<dbReference type="EMBL" id="JALKCH010000005">
    <property type="protein sequence ID" value="MCK0197062.1"/>
    <property type="molecule type" value="Genomic_DNA"/>
</dbReference>
<keyword evidence="2" id="KW-1185">Reference proteome</keyword>
<evidence type="ECO:0000313" key="2">
    <source>
        <dbReference type="Proteomes" id="UP001203284"/>
    </source>
</evidence>
<dbReference type="Proteomes" id="UP001203284">
    <property type="component" value="Unassembled WGS sequence"/>
</dbReference>
<gene>
    <name evidence="1" type="ORF">MWN34_09070</name>
</gene>
<comment type="caution">
    <text evidence="1">The sequence shown here is derived from an EMBL/GenBank/DDBJ whole genome shotgun (WGS) entry which is preliminary data.</text>
</comment>
<accession>A0ABT0DAU5</accession>
<proteinExistence type="predicted"/>
<reference evidence="1 2" key="1">
    <citation type="submission" date="2022-04" db="EMBL/GenBank/DDBJ databases">
        <authorList>
            <person name="Grouzdev D.S."/>
            <person name="Pantiukh K.S."/>
            <person name="Krutkina M.S."/>
        </authorList>
    </citation>
    <scope>NUCLEOTIDE SEQUENCE [LARGE SCALE GENOMIC DNA]</scope>
    <source>
        <strain evidence="1 2">6x-1</strain>
    </source>
</reference>